<proteinExistence type="predicted"/>
<dbReference type="AlphaFoldDB" id="A0A3M0M4S8"/>
<sequence>MHRYTLVLLPGARTMDHARILDREDDGVLLIAPIGSAANARPRLLSLYSDQLEVLSESERDAFLTGRAMVMRGMRLLRLPPQAIPEHPERQWPTDLTGAISHDGGQVAVWLRRGRSESLGLDLRAIRADAQAGPLSGTELHLLAHQPGLTRMRPEERRMGAISAKHALSRGLASRLGTAVGPADLEVRASARSGISLRLADAVLYGLRPGSRFRVELRVMPGLVLTRVLVGALPRLRPC</sequence>
<dbReference type="Proteomes" id="UP000273516">
    <property type="component" value="Unassembled WGS sequence"/>
</dbReference>
<evidence type="ECO:0000313" key="3">
    <source>
        <dbReference type="Proteomes" id="UP000273516"/>
    </source>
</evidence>
<reference evidence="2 3" key="1">
    <citation type="submission" date="2018-07" db="EMBL/GenBank/DDBJ databases">
        <authorList>
            <person name="Zhang Y."/>
            <person name="Wang L."/>
            <person name="Ma S."/>
        </authorList>
    </citation>
    <scope>NUCLEOTIDE SEQUENCE [LARGE SCALE GENOMIC DNA]</scope>
    <source>
        <strain evidence="2 3">4-2</strain>
    </source>
</reference>
<protein>
    <recommendedName>
        <fullName evidence="1">4'-phosphopantetheinyl transferase N-terminal domain-containing protein</fullName>
    </recommendedName>
</protein>
<comment type="caution">
    <text evidence="2">The sequence shown here is derived from an EMBL/GenBank/DDBJ whole genome shotgun (WGS) entry which is preliminary data.</text>
</comment>
<feature type="domain" description="4'-phosphopantetheinyl transferase N-terminal" evidence="1">
    <location>
        <begin position="59"/>
        <end position="109"/>
    </location>
</feature>
<evidence type="ECO:0000313" key="2">
    <source>
        <dbReference type="EMBL" id="RMC32355.1"/>
    </source>
</evidence>
<keyword evidence="3" id="KW-1185">Reference proteome</keyword>
<gene>
    <name evidence="2" type="ORF">C9E81_18370</name>
</gene>
<evidence type="ECO:0000259" key="1">
    <source>
        <dbReference type="Pfam" id="PF17837"/>
    </source>
</evidence>
<dbReference type="InterPro" id="IPR041354">
    <property type="entry name" value="4PPT_N"/>
</dbReference>
<organism evidence="2 3">
    <name type="scientific">Paracoccus alkanivorans</name>
    <dbReference type="NCBI Taxonomy" id="2116655"/>
    <lineage>
        <taxon>Bacteria</taxon>
        <taxon>Pseudomonadati</taxon>
        <taxon>Pseudomonadota</taxon>
        <taxon>Alphaproteobacteria</taxon>
        <taxon>Rhodobacterales</taxon>
        <taxon>Paracoccaceae</taxon>
        <taxon>Paracoccus</taxon>
    </lineage>
</organism>
<accession>A0A3M0M4S8</accession>
<dbReference type="Pfam" id="PF17837">
    <property type="entry name" value="4PPT_N"/>
    <property type="match status" value="1"/>
</dbReference>
<dbReference type="EMBL" id="QOKZ01000009">
    <property type="protein sequence ID" value="RMC32355.1"/>
    <property type="molecule type" value="Genomic_DNA"/>
</dbReference>
<name>A0A3M0M4S8_9RHOB</name>